<proteinExistence type="predicted"/>
<dbReference type="Gene3D" id="3.10.10.10">
    <property type="entry name" value="HIV Type 1 Reverse Transcriptase, subunit A, domain 1"/>
    <property type="match status" value="1"/>
</dbReference>
<sequence>MPGIPVGVMVYKLGLDSDRKPIRQKQRNHSIEKLIAIRKEVKKLLDVRFIKEVEYSNWLSNMVLIRKSTPCAPDEVESNQVCLQSILGKILRVTQRGIEANPEKIKSLTDMSLPQCVKDVQRLIRRLAMPSHFLAKLGDKPAIKGQTLVDFIIETMTPISDEHHAKDADHHPKELEWVFNMDGSSTSLGSGAGVVLQILDGFEVKYSLNSIF</sequence>
<accession>A0AAD3T2M6</accession>
<dbReference type="AlphaFoldDB" id="A0AAD3T2M6"/>
<reference evidence="1" key="1">
    <citation type="submission" date="2023-05" db="EMBL/GenBank/DDBJ databases">
        <title>Nepenthes gracilis genome sequencing.</title>
        <authorList>
            <person name="Fukushima K."/>
        </authorList>
    </citation>
    <scope>NUCLEOTIDE SEQUENCE</scope>
    <source>
        <strain evidence="1">SING2019-196</strain>
    </source>
</reference>
<organism evidence="1 2">
    <name type="scientific">Nepenthes gracilis</name>
    <name type="common">Slender pitcher plant</name>
    <dbReference type="NCBI Taxonomy" id="150966"/>
    <lineage>
        <taxon>Eukaryota</taxon>
        <taxon>Viridiplantae</taxon>
        <taxon>Streptophyta</taxon>
        <taxon>Embryophyta</taxon>
        <taxon>Tracheophyta</taxon>
        <taxon>Spermatophyta</taxon>
        <taxon>Magnoliopsida</taxon>
        <taxon>eudicotyledons</taxon>
        <taxon>Gunneridae</taxon>
        <taxon>Pentapetalae</taxon>
        <taxon>Caryophyllales</taxon>
        <taxon>Nepenthaceae</taxon>
        <taxon>Nepenthes</taxon>
    </lineage>
</organism>
<name>A0AAD3T2M6_NEPGR</name>
<gene>
    <name evidence="1" type="ORF">Nepgr_024168</name>
</gene>
<comment type="caution">
    <text evidence="1">The sequence shown here is derived from an EMBL/GenBank/DDBJ whole genome shotgun (WGS) entry which is preliminary data.</text>
</comment>
<evidence type="ECO:0000313" key="1">
    <source>
        <dbReference type="EMBL" id="GMH22325.1"/>
    </source>
</evidence>
<protein>
    <submittedName>
        <fullName evidence="1">Uncharacterized protein</fullName>
    </submittedName>
</protein>
<dbReference type="Proteomes" id="UP001279734">
    <property type="component" value="Unassembled WGS sequence"/>
</dbReference>
<dbReference type="InterPro" id="IPR043502">
    <property type="entry name" value="DNA/RNA_pol_sf"/>
</dbReference>
<dbReference type="EMBL" id="BSYO01000024">
    <property type="protein sequence ID" value="GMH22325.1"/>
    <property type="molecule type" value="Genomic_DNA"/>
</dbReference>
<dbReference type="SUPFAM" id="SSF56672">
    <property type="entry name" value="DNA/RNA polymerases"/>
    <property type="match status" value="1"/>
</dbReference>
<keyword evidence="2" id="KW-1185">Reference proteome</keyword>
<evidence type="ECO:0000313" key="2">
    <source>
        <dbReference type="Proteomes" id="UP001279734"/>
    </source>
</evidence>